<sequence length="211" mass="23475">MDLKPSWLLTPVVLAFSTATLALDTDANQKLDYGYFYGQVAGGSLNENIGENSNVTAIAVGGNYHILSDLMLTGEYEARFIHPKKTTTRIYTLLPGVAYRYSILDNLDVVAGGIAGLLWTSQTDNDTDKTIEKDSYFMWGGNITVRYAFNEYLEASGVAEVRRSDVLDEEVYTARVDYFTSPRIAFGGYYTHRDKDVATSNEGGVSVRFFY</sequence>
<evidence type="ECO:0008006" key="4">
    <source>
        <dbReference type="Google" id="ProtNLM"/>
    </source>
</evidence>
<dbReference type="RefSeq" id="WP_053408442.1">
    <property type="nucleotide sequence ID" value="NZ_DAIPHI010000248.1"/>
</dbReference>
<evidence type="ECO:0000313" key="3">
    <source>
        <dbReference type="Proteomes" id="UP000037530"/>
    </source>
</evidence>
<feature type="signal peptide" evidence="1">
    <location>
        <begin position="1"/>
        <end position="22"/>
    </location>
</feature>
<keyword evidence="3" id="KW-1185">Reference proteome</keyword>
<proteinExistence type="predicted"/>
<comment type="caution">
    <text evidence="2">The sequence shown here is derived from an EMBL/GenBank/DDBJ whole genome shotgun (WGS) entry which is preliminary data.</text>
</comment>
<gene>
    <name evidence="2" type="ORF">AKJ31_07270</name>
</gene>
<organism evidence="2 3">
    <name type="scientific">Vibrio hepatarius</name>
    <dbReference type="NCBI Taxonomy" id="171383"/>
    <lineage>
        <taxon>Bacteria</taxon>
        <taxon>Pseudomonadati</taxon>
        <taxon>Pseudomonadota</taxon>
        <taxon>Gammaproteobacteria</taxon>
        <taxon>Vibrionales</taxon>
        <taxon>Vibrionaceae</taxon>
        <taxon>Vibrio</taxon>
        <taxon>Vibrio oreintalis group</taxon>
    </lineage>
</organism>
<name>A0A0M0I1S6_9VIBR</name>
<dbReference type="EMBL" id="LHPI01000004">
    <property type="protein sequence ID" value="KOO08281.1"/>
    <property type="molecule type" value="Genomic_DNA"/>
</dbReference>
<evidence type="ECO:0000256" key="1">
    <source>
        <dbReference type="SAM" id="SignalP"/>
    </source>
</evidence>
<dbReference type="Gene3D" id="2.40.160.20">
    <property type="match status" value="1"/>
</dbReference>
<protein>
    <recommendedName>
        <fullName evidence="4">Outer membrane protein beta-barrel domain-containing protein</fullName>
    </recommendedName>
</protein>
<keyword evidence="1" id="KW-0732">Signal</keyword>
<accession>A0A0M0I1S6</accession>
<dbReference type="OrthoDB" id="6399590at2"/>
<dbReference type="PATRIC" id="fig|171383.3.peg.1496"/>
<evidence type="ECO:0000313" key="2">
    <source>
        <dbReference type="EMBL" id="KOO08281.1"/>
    </source>
</evidence>
<dbReference type="AlphaFoldDB" id="A0A0M0I1S6"/>
<dbReference type="Proteomes" id="UP000037530">
    <property type="component" value="Unassembled WGS sequence"/>
</dbReference>
<feature type="chain" id="PRO_5005600599" description="Outer membrane protein beta-barrel domain-containing protein" evidence="1">
    <location>
        <begin position="23"/>
        <end position="211"/>
    </location>
</feature>
<reference evidence="3" key="1">
    <citation type="submission" date="2015-08" db="EMBL/GenBank/DDBJ databases">
        <title>Vibrio galatheae sp. nov., a novel member of the Vibrionaceae family isolated from the Solomon Islands.</title>
        <authorList>
            <person name="Giubergia S."/>
            <person name="Machado H."/>
            <person name="Mateiu R.V."/>
            <person name="Gram L."/>
        </authorList>
    </citation>
    <scope>NUCLEOTIDE SEQUENCE [LARGE SCALE GENOMIC DNA]</scope>
    <source>
        <strain evidence="3">DSM 19134</strain>
    </source>
</reference>